<evidence type="ECO:0000256" key="1">
    <source>
        <dbReference type="SAM" id="Phobius"/>
    </source>
</evidence>
<evidence type="ECO:0000313" key="4">
    <source>
        <dbReference type="Proteomes" id="UP000183894"/>
    </source>
</evidence>
<dbReference type="Pfam" id="PF26469">
    <property type="entry name" value="DUF8144"/>
    <property type="match status" value="1"/>
</dbReference>
<dbReference type="InterPro" id="IPR058457">
    <property type="entry name" value="DUF8144"/>
</dbReference>
<evidence type="ECO:0000313" key="3">
    <source>
        <dbReference type="EMBL" id="SEK97269.1"/>
    </source>
</evidence>
<gene>
    <name evidence="3" type="ORF">SAMN04488691_102303</name>
</gene>
<dbReference type="Proteomes" id="UP000183894">
    <property type="component" value="Unassembled WGS sequence"/>
</dbReference>
<accession>A0A1H7LEF0</accession>
<dbReference type="AlphaFoldDB" id="A0A1H7LEF0"/>
<feature type="domain" description="DUF8144" evidence="2">
    <location>
        <begin position="1"/>
        <end position="65"/>
    </location>
</feature>
<feature type="transmembrane region" description="Helical" evidence="1">
    <location>
        <begin position="40"/>
        <end position="63"/>
    </location>
</feature>
<evidence type="ECO:0000259" key="2">
    <source>
        <dbReference type="Pfam" id="PF26469"/>
    </source>
</evidence>
<proteinExistence type="predicted"/>
<keyword evidence="1" id="KW-0812">Transmembrane</keyword>
<organism evidence="3 4">
    <name type="scientific">Haloferax larsenii</name>
    <dbReference type="NCBI Taxonomy" id="302484"/>
    <lineage>
        <taxon>Archaea</taxon>
        <taxon>Methanobacteriati</taxon>
        <taxon>Methanobacteriota</taxon>
        <taxon>Stenosarchaea group</taxon>
        <taxon>Halobacteria</taxon>
        <taxon>Halobacteriales</taxon>
        <taxon>Haloferacaceae</taxon>
        <taxon>Haloferax</taxon>
    </lineage>
</organism>
<dbReference type="RefSeq" id="WP_074792910.1">
    <property type="nucleotide sequence ID" value="NZ_FOAD01000002.1"/>
</dbReference>
<sequence length="65" mass="6925">MSGKTAVEFIEEWQTGAFLIIGSVVAGAFSAVALGPYETLAGVLFVFFFGAAFAFLGFSYLLYGR</sequence>
<protein>
    <recommendedName>
        <fullName evidence="2">DUF8144 domain-containing protein</fullName>
    </recommendedName>
</protein>
<name>A0A1H7LEF0_HALLR</name>
<keyword evidence="1" id="KW-1133">Transmembrane helix</keyword>
<dbReference type="EMBL" id="FOAD01000002">
    <property type="protein sequence ID" value="SEK97269.1"/>
    <property type="molecule type" value="Genomic_DNA"/>
</dbReference>
<keyword evidence="1" id="KW-0472">Membrane</keyword>
<feature type="transmembrane region" description="Helical" evidence="1">
    <location>
        <begin position="12"/>
        <end position="34"/>
    </location>
</feature>
<reference evidence="3 4" key="1">
    <citation type="submission" date="2016-10" db="EMBL/GenBank/DDBJ databases">
        <authorList>
            <person name="de Groot N.N."/>
        </authorList>
    </citation>
    <scope>NUCLEOTIDE SEQUENCE [LARGE SCALE GENOMIC DNA]</scope>
    <source>
        <strain evidence="3 4">CDM_5</strain>
    </source>
</reference>